<evidence type="ECO:0000256" key="4">
    <source>
        <dbReference type="ARBA" id="ARBA00023268"/>
    </source>
</evidence>
<evidence type="ECO:0000259" key="7">
    <source>
        <dbReference type="Pfam" id="PF01467"/>
    </source>
</evidence>
<gene>
    <name evidence="8" type="ORF">JJE72_09805</name>
</gene>
<dbReference type="SUPFAM" id="SSF53613">
    <property type="entry name" value="Ribokinase-like"/>
    <property type="match status" value="1"/>
</dbReference>
<evidence type="ECO:0000256" key="3">
    <source>
        <dbReference type="ARBA" id="ARBA00022777"/>
    </source>
</evidence>
<evidence type="ECO:0000256" key="2">
    <source>
        <dbReference type="ARBA" id="ARBA00022679"/>
    </source>
</evidence>
<dbReference type="PANTHER" id="PTHR46969">
    <property type="entry name" value="BIFUNCTIONAL PROTEIN HLDE"/>
    <property type="match status" value="1"/>
</dbReference>
<comment type="pathway">
    <text evidence="1">Bacterial outer membrane biogenesis; LPS core biosynthesis.</text>
</comment>
<proteinExistence type="predicted"/>
<reference evidence="8 9" key="1">
    <citation type="submission" date="2021-01" db="EMBL/GenBank/DDBJ databases">
        <title>Genome public.</title>
        <authorList>
            <person name="Liu C."/>
            <person name="Sun Q."/>
        </authorList>
    </citation>
    <scope>NUCLEOTIDE SEQUENCE [LARGE SCALE GENOMIC DNA]</scope>
    <source>
        <strain evidence="8 9">JC656</strain>
    </source>
</reference>
<keyword evidence="2" id="KW-0808">Transferase</keyword>
<dbReference type="NCBIfam" id="TIGR00125">
    <property type="entry name" value="cyt_tran_rel"/>
    <property type="match status" value="1"/>
</dbReference>
<dbReference type="EMBL" id="JAERRC010000024">
    <property type="protein sequence ID" value="MBL0705801.1"/>
    <property type="molecule type" value="Genomic_DNA"/>
</dbReference>
<feature type="domain" description="Cytidyltransferase-like" evidence="7">
    <location>
        <begin position="353"/>
        <end position="447"/>
    </location>
</feature>
<evidence type="ECO:0000313" key="9">
    <source>
        <dbReference type="Proteomes" id="UP000639051"/>
    </source>
</evidence>
<dbReference type="InterPro" id="IPR014729">
    <property type="entry name" value="Rossmann-like_a/b/a_fold"/>
</dbReference>
<name>A0ABS1K2B1_9MICC</name>
<dbReference type="InterPro" id="IPR002173">
    <property type="entry name" value="Carboh/pur_kinase_PfkB_CS"/>
</dbReference>
<evidence type="ECO:0000256" key="5">
    <source>
        <dbReference type="ARBA" id="ARBA00023277"/>
    </source>
</evidence>
<dbReference type="Gene3D" id="3.40.50.620">
    <property type="entry name" value="HUPs"/>
    <property type="match status" value="1"/>
</dbReference>
<sequence length="486" mass="49229">MDAQSILAALHARRPRVLVLGDVILDRWHEGDAARLCREGPVPVLDVESVTDAPGGAANTAVNLAALGAEVVLVGVIGNDEPGRALTACLGEAGVGTHDGARLLVREPGGTTSVKARMMAHDHLLLRVDSCRQASPTEAAAVAERAQAEVAAADAVVVCDYGLGALSALDRAALRRGAKALVVDARHPAAWANLGADVATPNAEEAAALIGEPCPDGDRRAWATAHASELAAATGARHTLVTLDTEGTILLGGSGAPHVTASRPAPEQNAVGAGDTFVAGLAYALGVGLPVDAAADVGQAAAGVVVERPGTTTCSAERLAAALGGGPRRGISSLEAARAAAAAARSEGRAVVLTNGVFDGLHRGHTAFLEEAAGLGGLLIVGVNSDDSVRRLHGELPAIGEDDRAAVVAALASVDHALVFDSETAVPLIRALSPDIYVKGGDYLPGMLTEAGAVEESGGRLEMLGYLERKLPGARKARQPADEAQR</sequence>
<evidence type="ECO:0000313" key="8">
    <source>
        <dbReference type="EMBL" id="MBL0705801.1"/>
    </source>
</evidence>
<protein>
    <submittedName>
        <fullName evidence="8">Bifunctional heptose 7-phosphate kinase/heptose 1-phosphate adenyltransferase</fullName>
    </submittedName>
</protein>
<dbReference type="PROSITE" id="PS00583">
    <property type="entry name" value="PFKB_KINASES_1"/>
    <property type="match status" value="1"/>
</dbReference>
<dbReference type="Gene3D" id="3.40.1190.20">
    <property type="match status" value="1"/>
</dbReference>
<dbReference type="Proteomes" id="UP000639051">
    <property type="component" value="Unassembled WGS sequence"/>
</dbReference>
<dbReference type="InterPro" id="IPR029056">
    <property type="entry name" value="Ribokinase-like"/>
</dbReference>
<keyword evidence="4" id="KW-0511">Multifunctional enzyme</keyword>
<keyword evidence="3 8" id="KW-0418">Kinase</keyword>
<dbReference type="Pfam" id="PF01467">
    <property type="entry name" value="CTP_transf_like"/>
    <property type="match status" value="1"/>
</dbReference>
<dbReference type="SUPFAM" id="SSF52374">
    <property type="entry name" value="Nucleotidylyl transferase"/>
    <property type="match status" value="1"/>
</dbReference>
<keyword evidence="9" id="KW-1185">Reference proteome</keyword>
<dbReference type="GO" id="GO:0016301">
    <property type="term" value="F:kinase activity"/>
    <property type="evidence" value="ECO:0007669"/>
    <property type="project" value="UniProtKB-KW"/>
</dbReference>
<dbReference type="InterPro" id="IPR004821">
    <property type="entry name" value="Cyt_trans-like"/>
</dbReference>
<dbReference type="Pfam" id="PF00294">
    <property type="entry name" value="PfkB"/>
    <property type="match status" value="1"/>
</dbReference>
<evidence type="ECO:0000256" key="1">
    <source>
        <dbReference type="ARBA" id="ARBA00004713"/>
    </source>
</evidence>
<keyword evidence="5" id="KW-0119">Carbohydrate metabolism</keyword>
<comment type="caution">
    <text evidence="8">The sequence shown here is derived from an EMBL/GenBank/DDBJ whole genome shotgun (WGS) entry which is preliminary data.</text>
</comment>
<evidence type="ECO:0000259" key="6">
    <source>
        <dbReference type="Pfam" id="PF00294"/>
    </source>
</evidence>
<organism evidence="8 9">
    <name type="scientific">Sinomonas cellulolyticus</name>
    <dbReference type="NCBI Taxonomy" id="2801916"/>
    <lineage>
        <taxon>Bacteria</taxon>
        <taxon>Bacillati</taxon>
        <taxon>Actinomycetota</taxon>
        <taxon>Actinomycetes</taxon>
        <taxon>Micrococcales</taxon>
        <taxon>Micrococcaceae</taxon>
        <taxon>Sinomonas</taxon>
    </lineage>
</organism>
<dbReference type="InterPro" id="IPR011611">
    <property type="entry name" value="PfkB_dom"/>
</dbReference>
<accession>A0ABS1K2B1</accession>
<dbReference type="PANTHER" id="PTHR46969:SF1">
    <property type="entry name" value="BIFUNCTIONAL PROTEIN HLDE"/>
    <property type="match status" value="1"/>
</dbReference>
<dbReference type="RefSeq" id="WP_189692354.1">
    <property type="nucleotide sequence ID" value="NZ_BNCM01000002.1"/>
</dbReference>
<feature type="domain" description="Carbohydrate kinase PfkB" evidence="6">
    <location>
        <begin position="17"/>
        <end position="315"/>
    </location>
</feature>